<dbReference type="SUPFAM" id="SSF52402">
    <property type="entry name" value="Adenine nucleotide alpha hydrolases-like"/>
    <property type="match status" value="1"/>
</dbReference>
<accession>A0A1I6KRY4</accession>
<evidence type="ECO:0000313" key="2">
    <source>
        <dbReference type="EMBL" id="SFR94003.1"/>
    </source>
</evidence>
<dbReference type="InterPro" id="IPR006016">
    <property type="entry name" value="UspA"/>
</dbReference>
<dbReference type="OrthoDB" id="202478at2157"/>
<dbReference type="EMBL" id="FOZK01000001">
    <property type="protein sequence ID" value="SFR94003.1"/>
    <property type="molecule type" value="Genomic_DNA"/>
</dbReference>
<sequence length="147" mass="15354">MSNHIENAPLDHVLVPVASEKDAAATCAALKPYLGEIERVTAVHVIEKGGGAPDKAPLGKRQEDAVEFLGVVESRLGDEVPVDTRTAYGTDVVATLFDEAATVGATAIAFRPRGGSRIVQILTGDTANRLVTDAEIPVVSLPDPDEG</sequence>
<dbReference type="AlphaFoldDB" id="A0A1I6KRY4"/>
<protein>
    <submittedName>
        <fullName evidence="2">Universal stress protein family protein</fullName>
    </submittedName>
</protein>
<dbReference type="STRING" id="767519.SAMN05216559_1424"/>
<dbReference type="InterPro" id="IPR014729">
    <property type="entry name" value="Rossmann-like_a/b/a_fold"/>
</dbReference>
<reference evidence="2 3" key="1">
    <citation type="submission" date="2016-10" db="EMBL/GenBank/DDBJ databases">
        <authorList>
            <person name="de Groot N.N."/>
        </authorList>
    </citation>
    <scope>NUCLEOTIDE SEQUENCE [LARGE SCALE GENOMIC DNA]</scope>
    <source>
        <strain evidence="2 3">CGMCC 1.10457</strain>
    </source>
</reference>
<name>A0A1I6KRY4_9EURY</name>
<evidence type="ECO:0000313" key="3">
    <source>
        <dbReference type="Proteomes" id="UP000199062"/>
    </source>
</evidence>
<feature type="domain" description="UspA" evidence="1">
    <location>
        <begin position="11"/>
        <end position="139"/>
    </location>
</feature>
<proteinExistence type="predicted"/>
<dbReference type="Proteomes" id="UP000199062">
    <property type="component" value="Unassembled WGS sequence"/>
</dbReference>
<organism evidence="2 3">
    <name type="scientific">Halomicrobium zhouii</name>
    <dbReference type="NCBI Taxonomy" id="767519"/>
    <lineage>
        <taxon>Archaea</taxon>
        <taxon>Methanobacteriati</taxon>
        <taxon>Methanobacteriota</taxon>
        <taxon>Stenosarchaea group</taxon>
        <taxon>Halobacteria</taxon>
        <taxon>Halobacteriales</taxon>
        <taxon>Haloarculaceae</taxon>
        <taxon>Halomicrobium</taxon>
    </lineage>
</organism>
<dbReference type="Gene3D" id="3.40.50.620">
    <property type="entry name" value="HUPs"/>
    <property type="match status" value="1"/>
</dbReference>
<gene>
    <name evidence="2" type="ORF">SAMN05216559_1424</name>
</gene>
<keyword evidence="3" id="KW-1185">Reference proteome</keyword>
<dbReference type="RefSeq" id="WP_089815212.1">
    <property type="nucleotide sequence ID" value="NZ_FOZK01000001.1"/>
</dbReference>
<dbReference type="Pfam" id="PF00582">
    <property type="entry name" value="Usp"/>
    <property type="match status" value="1"/>
</dbReference>
<evidence type="ECO:0000259" key="1">
    <source>
        <dbReference type="Pfam" id="PF00582"/>
    </source>
</evidence>